<keyword evidence="2" id="KW-1003">Cell membrane</keyword>
<keyword evidence="3 6" id="KW-0812">Transmembrane</keyword>
<dbReference type="SMART" id="SM01381">
    <property type="entry name" value="7TM_GPCR_Srsx"/>
    <property type="match status" value="1"/>
</dbReference>
<protein>
    <recommendedName>
        <fullName evidence="7">G-protein coupled receptors family 1 profile domain-containing protein</fullName>
    </recommendedName>
</protein>
<dbReference type="Proteomes" id="UP001159427">
    <property type="component" value="Unassembled WGS sequence"/>
</dbReference>
<dbReference type="InterPro" id="IPR017452">
    <property type="entry name" value="GPCR_Rhodpsn_7TM"/>
</dbReference>
<feature type="transmembrane region" description="Helical" evidence="6">
    <location>
        <begin position="186"/>
        <end position="210"/>
    </location>
</feature>
<keyword evidence="4 6" id="KW-1133">Transmembrane helix</keyword>
<evidence type="ECO:0000256" key="3">
    <source>
        <dbReference type="ARBA" id="ARBA00022692"/>
    </source>
</evidence>
<dbReference type="EMBL" id="CALNXI010000428">
    <property type="protein sequence ID" value="CAH3026939.1"/>
    <property type="molecule type" value="Genomic_DNA"/>
</dbReference>
<evidence type="ECO:0000256" key="5">
    <source>
        <dbReference type="ARBA" id="ARBA00023136"/>
    </source>
</evidence>
<evidence type="ECO:0000256" key="1">
    <source>
        <dbReference type="ARBA" id="ARBA00004651"/>
    </source>
</evidence>
<dbReference type="PANTHER" id="PTHR22750">
    <property type="entry name" value="G-PROTEIN COUPLED RECEPTOR"/>
    <property type="match status" value="1"/>
</dbReference>
<dbReference type="SUPFAM" id="SSF81321">
    <property type="entry name" value="Family A G protein-coupled receptor-like"/>
    <property type="match status" value="1"/>
</dbReference>
<comment type="caution">
    <text evidence="8">The sequence shown here is derived from an EMBL/GenBank/DDBJ whole genome shotgun (WGS) entry which is preliminary data.</text>
</comment>
<dbReference type="CDD" id="cd00637">
    <property type="entry name" value="7tm_classA_rhodopsin-like"/>
    <property type="match status" value="1"/>
</dbReference>
<feature type="transmembrane region" description="Helical" evidence="6">
    <location>
        <begin position="73"/>
        <end position="100"/>
    </location>
</feature>
<keyword evidence="5 6" id="KW-0472">Membrane</keyword>
<evidence type="ECO:0000313" key="9">
    <source>
        <dbReference type="Proteomes" id="UP001159427"/>
    </source>
</evidence>
<evidence type="ECO:0000313" key="8">
    <source>
        <dbReference type="EMBL" id="CAH3026939.1"/>
    </source>
</evidence>
<organism evidence="8 9">
    <name type="scientific">Porites evermanni</name>
    <dbReference type="NCBI Taxonomy" id="104178"/>
    <lineage>
        <taxon>Eukaryota</taxon>
        <taxon>Metazoa</taxon>
        <taxon>Cnidaria</taxon>
        <taxon>Anthozoa</taxon>
        <taxon>Hexacorallia</taxon>
        <taxon>Scleractinia</taxon>
        <taxon>Fungiina</taxon>
        <taxon>Poritidae</taxon>
        <taxon>Porites</taxon>
    </lineage>
</organism>
<feature type="transmembrane region" description="Helical" evidence="6">
    <location>
        <begin position="40"/>
        <end position="61"/>
    </location>
</feature>
<keyword evidence="9" id="KW-1185">Reference proteome</keyword>
<feature type="transmembrane region" description="Helical" evidence="6">
    <location>
        <begin position="277"/>
        <end position="300"/>
    </location>
</feature>
<comment type="subcellular location">
    <subcellularLocation>
        <location evidence="1">Cell membrane</location>
        <topology evidence="1">Multi-pass membrane protein</topology>
    </subcellularLocation>
</comment>
<accession>A0ABN8MC03</accession>
<evidence type="ECO:0000256" key="6">
    <source>
        <dbReference type="SAM" id="Phobius"/>
    </source>
</evidence>
<evidence type="ECO:0000259" key="7">
    <source>
        <dbReference type="PROSITE" id="PS50262"/>
    </source>
</evidence>
<evidence type="ECO:0000256" key="4">
    <source>
        <dbReference type="ARBA" id="ARBA00022989"/>
    </source>
</evidence>
<dbReference type="Gene3D" id="1.20.1070.10">
    <property type="entry name" value="Rhodopsin 7-helix transmembrane proteins"/>
    <property type="match status" value="1"/>
</dbReference>
<dbReference type="PRINTS" id="PR00237">
    <property type="entry name" value="GPCRRHODOPSN"/>
</dbReference>
<feature type="transmembrane region" description="Helical" evidence="6">
    <location>
        <begin position="120"/>
        <end position="138"/>
    </location>
</feature>
<name>A0ABN8MC03_9CNID</name>
<sequence>MTTTANFTGHEKQTTLSNPLVPYCSPELAEGIQHPLVCLIVLNIFLSICAFLGNSLILVALHKKSSLHTPSKLLLRCLSASDLCVGLIAEPAIVAIAVYWTSLVFGGNATCRYSALISHITGYILGSVSLLTLTAISIDRRLALMLGLKYKQIVTLKRTCMTLIAVWLLSIIGTTLYFVNYFITRWYGNIIILSCLVTSIYAYAMIFRFLRCHSYKVKKTAYQGQPGQNLQPLNLARYKKSVKTALCVQLTLVVCYLPYAAAHALPKRPHEVSKSLYLVRAMALTLVDLNSTLNPILYYWRIREVRRSVKESLKKTGLF</sequence>
<dbReference type="Pfam" id="PF00001">
    <property type="entry name" value="7tm_1"/>
    <property type="match status" value="1"/>
</dbReference>
<evidence type="ECO:0000256" key="2">
    <source>
        <dbReference type="ARBA" id="ARBA00022475"/>
    </source>
</evidence>
<gene>
    <name evidence="8" type="ORF">PEVE_00030271</name>
</gene>
<feature type="transmembrane region" description="Helical" evidence="6">
    <location>
        <begin position="159"/>
        <end position="180"/>
    </location>
</feature>
<feature type="domain" description="G-protein coupled receptors family 1 profile" evidence="7">
    <location>
        <begin position="53"/>
        <end position="298"/>
    </location>
</feature>
<dbReference type="PROSITE" id="PS50262">
    <property type="entry name" value="G_PROTEIN_RECEP_F1_2"/>
    <property type="match status" value="1"/>
</dbReference>
<dbReference type="InterPro" id="IPR000276">
    <property type="entry name" value="GPCR_Rhodpsn"/>
</dbReference>
<reference evidence="8 9" key="1">
    <citation type="submission" date="2022-05" db="EMBL/GenBank/DDBJ databases">
        <authorList>
            <consortium name="Genoscope - CEA"/>
            <person name="William W."/>
        </authorList>
    </citation>
    <scope>NUCLEOTIDE SEQUENCE [LARGE SCALE GENOMIC DNA]</scope>
</reference>
<feature type="transmembrane region" description="Helical" evidence="6">
    <location>
        <begin position="245"/>
        <end position="265"/>
    </location>
</feature>
<proteinExistence type="predicted"/>